<sequence>MKGFFSTLKRQANSRAKEATLSVLGINKPGLRNHLSAKMEGDEAFVHGPVFEQMFAWERDLSSSMEELSDQGLLSKAVIDALDAKNNDRYRFNREWYPFKHQHKAWKDLLAPKAQSRIITSGTGSGKTECFMIPVLEDLYRESIEAKAQLSGVRALFLYPLNALINSQRERLNAWTKHFDGDIRFCLFNGKTPEYLESKERQRQKANPQEVMSREGLREDPAQILVTNGTMLEYMLIRQADAPIIEQSKGKLRWIVLDEAHTYVGSQAAELALQLRRVMQAFEVKPENIRFVATSATIAGEEAENSLKRYLANLANISEDQVDVIGGRRRVPQLTPAASESLTLNEIEAIEPEGETPDSKKEKREPAVSQKRFNALVNNTIAMSLRALLTKQNSPPKTIEELKRGLSEFNLTENEIYRWLDVCTNTRPSYNGQDEAFLKLRAHYFQRTLDGIWACIDKQCSHKANTPLDEQWPFGTVYSTHRVNCECGAPVLELAFCDECNEPHLLGAYDTNSMLQQWVNRQEDEFSLTEGERELDPDDAIDESGSDNDNTTRTSQPVVFSNNVSEAHNYHPTSFDKTGKMAFGDGDINLAANEEQLQECADCGHTGRGQNGRAFRRCLLGAPFYATNAVPTVLEYCPDFERDEKEKNKEGPNSLPGRGRRLITFTDSRQGTAKISVSMQQEAERSHFRGVLVRELRKSLESKMDLAPELLEKVKAYQSMPLEKMKELLPVIAQVNTGDAEALKTYISALEGGSQSKVQPKPMQWLELTGIVKSDNDIAHSMTIENRYLDPEVFERSDATKLSEMLLTREIARRPKFRNNIETQGLIKLVYPGIEAIDKTPEFWAEHKLSLRDWKDYLKVCMDFFVRENTYVAVNDEWSRWIGMHFYPKFLIDPDSKDEDENRIKKWPLVKTGNKRQQRIITLLAKAAGFEKLEAREESILNTWLKAAWKALVDTRTLSEVSNKQFQLRLNTVQFSLMSEAFICPITNKLLDTTFKGVTPYIPWNKDAKDYVCEKVTLPSIWEFNTGTNVSTFIDEVREKVANDDRVAVLREQNLWTDINDRAVEGGFYYTNAEHSAQQSSENLERYEEEFKEGRKNVLNCSTTMEMGVDIGGISAVVMNNVPPHPANYLQRAGRAGRSSEARAIGYTICKNNPHDQFVFNQPKWPFITEIPAPTVTFSSSKLVQRHVNAFLLGKFLREKIGLTQKERLFLSLEWFYLKQDAQQAIYERFIDWLSANSANMKHELDVLVRGTSLSSCSQIKLCDEAKQKVVTLAERWRSEYQYIQDELNATDSEFYKHKLEKDLRCLSREYLLRDLATRGFLPGYGFPTDVVNLSVYSLTDFLREKENERKKDINESRDDNVSLSRGMPSRNLAVAIREFAPGTELVLDGRVHRSAGITLNWQNVHVEGAKDAQKFDIAWKCDSCGQTGYETELNKQSGLVCTNPKCGKAIKVKHQRNVIEPTGFVVDFYHPPSNNIAHTQFVPVEKPWVMGKSEHIPLPNPEVGHMVADSEGHVFHHCSGVNGTGYGICLGCGRAESMTLSEELPLSLSYDKPHRPPMPNRFQRNADDKPECDASGKILEGIHLGYNTTTDVFELLLRNPESKACLHDKTTATTIAVALRKALVDQLGISVSEVGYSTRPALVDGGAHAEVVQLFDIVSGGAGFATSAKHVIKSLLESMFEVLSCNDDCEKYCHSCLLENDSRHDIDRLDRKQALTWLQENIQNHLSLPSQVNELLGRNCSVSYVASTLQEKLSEVARSKPDTLRFVFSGQVSDWDTATGPFKARFHSLLSDEINVQVIVPNKELGKEVTRFLSELSRIGVEIITADVEHNVVFQVTKDSHCLTIANIDERATLPGEHWLVSEQISVESDCYPRIEGQKVELEPPQKIGAQEIPALKELNGSLVGLGNRLIHFWSEKESRLKDELSSTPLEKVVYTDRYLQSPSSLLMLSELLSTLAKDQKLSIEVNTCFDVNDRAREGFAIHHDWVYEDDYETIFTGWLSHACSQDVQVNMAEKAEIPHRRTLVLYFQNGKVITIVLDQGLGYWKLYLDRGLHNFDFRRSVNEQVTRLGEAYGRAKVYNSADWQTWFTINVATDNT</sequence>
<feature type="compositionally biased region" description="Polar residues" evidence="4">
    <location>
        <begin position="547"/>
        <end position="556"/>
    </location>
</feature>
<dbReference type="InterPro" id="IPR014001">
    <property type="entry name" value="Helicase_ATP-bd"/>
</dbReference>
<feature type="coiled-coil region" evidence="3">
    <location>
        <begin position="1070"/>
        <end position="1097"/>
    </location>
</feature>
<dbReference type="Proteomes" id="UP001234343">
    <property type="component" value="Unassembled WGS sequence"/>
</dbReference>
<dbReference type="Pfam" id="PF00271">
    <property type="entry name" value="Helicase_C"/>
    <property type="match status" value="1"/>
</dbReference>
<evidence type="ECO:0000259" key="6">
    <source>
        <dbReference type="PROSITE" id="PS51194"/>
    </source>
</evidence>
<dbReference type="InterPro" id="IPR027417">
    <property type="entry name" value="P-loop_NTPase"/>
</dbReference>
<comment type="caution">
    <text evidence="7">The sequence shown here is derived from an EMBL/GenBank/DDBJ whole genome shotgun (WGS) entry which is preliminary data.</text>
</comment>
<dbReference type="InterPro" id="IPR011545">
    <property type="entry name" value="DEAD/DEAH_box_helicase_dom"/>
</dbReference>
<evidence type="ECO:0000259" key="5">
    <source>
        <dbReference type="PROSITE" id="PS51192"/>
    </source>
</evidence>
<feature type="domain" description="Helicase C-terminal" evidence="6">
    <location>
        <begin position="1007"/>
        <end position="1184"/>
    </location>
</feature>
<keyword evidence="7" id="KW-0347">Helicase</keyword>
<dbReference type="PANTHER" id="PTHR47957:SF3">
    <property type="entry name" value="ATP-DEPENDENT HELICASE HRQ1"/>
    <property type="match status" value="1"/>
</dbReference>
<dbReference type="InterPro" id="IPR001650">
    <property type="entry name" value="Helicase_C-like"/>
</dbReference>
<dbReference type="PROSITE" id="PS51194">
    <property type="entry name" value="HELICASE_CTER"/>
    <property type="match status" value="1"/>
</dbReference>
<name>A0ABT7T0G1_9ALTE</name>
<evidence type="ECO:0000313" key="8">
    <source>
        <dbReference type="Proteomes" id="UP001234343"/>
    </source>
</evidence>
<protein>
    <submittedName>
        <fullName evidence="7">DEAD/DEAH box helicase</fullName>
    </submittedName>
</protein>
<dbReference type="Gene3D" id="3.40.50.300">
    <property type="entry name" value="P-loop containing nucleotide triphosphate hydrolases"/>
    <property type="match status" value="2"/>
</dbReference>
<dbReference type="InterPro" id="IPR018973">
    <property type="entry name" value="MZB"/>
</dbReference>
<keyword evidence="8" id="KW-1185">Reference proteome</keyword>
<dbReference type="GO" id="GO:0004386">
    <property type="term" value="F:helicase activity"/>
    <property type="evidence" value="ECO:0007669"/>
    <property type="project" value="UniProtKB-KW"/>
</dbReference>
<dbReference type="Pfam" id="PF00270">
    <property type="entry name" value="DEAD"/>
    <property type="match status" value="1"/>
</dbReference>
<evidence type="ECO:0000256" key="4">
    <source>
        <dbReference type="SAM" id="MobiDB-lite"/>
    </source>
</evidence>
<proteinExistence type="predicted"/>
<keyword evidence="2" id="KW-0067">ATP-binding</keyword>
<keyword evidence="7" id="KW-0378">Hydrolase</keyword>
<dbReference type="PANTHER" id="PTHR47957">
    <property type="entry name" value="ATP-DEPENDENT HELICASE HRQ1"/>
    <property type="match status" value="1"/>
</dbReference>
<dbReference type="SMART" id="SM00487">
    <property type="entry name" value="DEXDc"/>
    <property type="match status" value="1"/>
</dbReference>
<dbReference type="EMBL" id="JAUCBP010000012">
    <property type="protein sequence ID" value="MDM7861922.1"/>
    <property type="molecule type" value="Genomic_DNA"/>
</dbReference>
<evidence type="ECO:0000256" key="1">
    <source>
        <dbReference type="ARBA" id="ARBA00022741"/>
    </source>
</evidence>
<dbReference type="SMART" id="SM00490">
    <property type="entry name" value="HELICc"/>
    <property type="match status" value="1"/>
</dbReference>
<evidence type="ECO:0000313" key="7">
    <source>
        <dbReference type="EMBL" id="MDM7861922.1"/>
    </source>
</evidence>
<evidence type="ECO:0000256" key="3">
    <source>
        <dbReference type="SAM" id="Coils"/>
    </source>
</evidence>
<dbReference type="Pfam" id="PF09369">
    <property type="entry name" value="MZB"/>
    <property type="match status" value="1"/>
</dbReference>
<organism evidence="7 8">
    <name type="scientific">Alteromonas arenosi</name>
    <dbReference type="NCBI Taxonomy" id="3055817"/>
    <lineage>
        <taxon>Bacteria</taxon>
        <taxon>Pseudomonadati</taxon>
        <taxon>Pseudomonadota</taxon>
        <taxon>Gammaproteobacteria</taxon>
        <taxon>Alteromonadales</taxon>
        <taxon>Alteromonadaceae</taxon>
        <taxon>Alteromonas/Salinimonas group</taxon>
        <taxon>Alteromonas</taxon>
    </lineage>
</organism>
<reference evidence="7 8" key="1">
    <citation type="submission" date="2023-06" db="EMBL/GenBank/DDBJ databases">
        <title>Alteromonas sp. ASW11-36 isolated from intertidal sand.</title>
        <authorList>
            <person name="Li Y."/>
        </authorList>
    </citation>
    <scope>NUCLEOTIDE SEQUENCE [LARGE SCALE GENOMIC DNA]</scope>
    <source>
        <strain evidence="7 8">ASW11-36</strain>
    </source>
</reference>
<feature type="region of interest" description="Disordered" evidence="4">
    <location>
        <begin position="525"/>
        <end position="556"/>
    </location>
</feature>
<dbReference type="RefSeq" id="WP_289366615.1">
    <property type="nucleotide sequence ID" value="NZ_JAUCBP010000012.1"/>
</dbReference>
<feature type="compositionally biased region" description="Basic and acidic residues" evidence="4">
    <location>
        <begin position="357"/>
        <end position="366"/>
    </location>
</feature>
<feature type="compositionally biased region" description="Acidic residues" evidence="4">
    <location>
        <begin position="533"/>
        <end position="546"/>
    </location>
</feature>
<gene>
    <name evidence="7" type="ORF">QTP81_15065</name>
</gene>
<evidence type="ECO:0000256" key="2">
    <source>
        <dbReference type="ARBA" id="ARBA00022840"/>
    </source>
</evidence>
<dbReference type="PROSITE" id="PS51192">
    <property type="entry name" value="HELICASE_ATP_BIND_1"/>
    <property type="match status" value="1"/>
</dbReference>
<accession>A0ABT7T0G1</accession>
<dbReference type="SUPFAM" id="SSF52540">
    <property type="entry name" value="P-loop containing nucleoside triphosphate hydrolases"/>
    <property type="match status" value="2"/>
</dbReference>
<keyword evidence="1" id="KW-0547">Nucleotide-binding</keyword>
<feature type="domain" description="Helicase ATP-binding" evidence="5">
    <location>
        <begin position="108"/>
        <end position="304"/>
    </location>
</feature>
<feature type="region of interest" description="Disordered" evidence="4">
    <location>
        <begin position="349"/>
        <end position="368"/>
    </location>
</feature>
<keyword evidence="3" id="KW-0175">Coiled coil</keyword>